<protein>
    <submittedName>
        <fullName evidence="1">Uncharacterized protein DUF4238</fullName>
    </submittedName>
</protein>
<dbReference type="Gene3D" id="3.10.450.50">
    <property type="match status" value="1"/>
</dbReference>
<proteinExistence type="predicted"/>
<reference evidence="1 2" key="1">
    <citation type="submission" date="2018-02" db="EMBL/GenBank/DDBJ databases">
        <title>Subsurface microbial communities from deep shales in Ohio and West Virginia, USA.</title>
        <authorList>
            <person name="Wrighton K."/>
        </authorList>
    </citation>
    <scope>NUCLEOTIDE SEQUENCE [LARGE SCALE GENOMIC DNA]</scope>
    <source>
        <strain evidence="1 2">OWC-DMM</strain>
    </source>
</reference>
<evidence type="ECO:0000313" key="2">
    <source>
        <dbReference type="Proteomes" id="UP000240010"/>
    </source>
</evidence>
<dbReference type="RefSeq" id="WP_104428136.1">
    <property type="nucleotide sequence ID" value="NZ_PTIZ01000003.1"/>
</dbReference>
<gene>
    <name evidence="1" type="ORF">B0F87_1037</name>
</gene>
<accession>A0A2S6HG07</accession>
<name>A0A2S6HG07_9GAMM</name>
<evidence type="ECO:0000313" key="1">
    <source>
        <dbReference type="EMBL" id="PPK76402.1"/>
    </source>
</evidence>
<dbReference type="Proteomes" id="UP000240010">
    <property type="component" value="Unassembled WGS sequence"/>
</dbReference>
<dbReference type="InterPro" id="IPR025332">
    <property type="entry name" value="DUF4238"/>
</dbReference>
<dbReference type="EMBL" id="PTIZ01000003">
    <property type="protein sequence ID" value="PPK76402.1"/>
    <property type="molecule type" value="Genomic_DNA"/>
</dbReference>
<comment type="caution">
    <text evidence="1">The sequence shown here is derived from an EMBL/GenBank/DDBJ whole genome shotgun (WGS) entry which is preliminary data.</text>
</comment>
<organism evidence="1 2">
    <name type="scientific">Methylobacter tundripaludum</name>
    <dbReference type="NCBI Taxonomy" id="173365"/>
    <lineage>
        <taxon>Bacteria</taxon>
        <taxon>Pseudomonadati</taxon>
        <taxon>Pseudomonadota</taxon>
        <taxon>Gammaproteobacteria</taxon>
        <taxon>Methylococcales</taxon>
        <taxon>Methylococcaceae</taxon>
        <taxon>Methylobacter</taxon>
    </lineage>
</organism>
<dbReference type="AlphaFoldDB" id="A0A2S6HG07"/>
<sequence>MSKTRNNHYVPQWHQDGFVDERDNELRHLKRREIELKDGSIKIVYGKNWFTSAQCFYKEHLYSTFFGTIVNDDIEKKLFGPIDDNGADAVKAFLADDQNQWHHNFQDFFTYLDAQKLRTPKGLDWVKTKYPELSQIQLMTEMQALRTIHCTLWTEGVRELVSAEDSDVKFILSDHPVTIYNYACPPDSELCAYPNDPDIALKGSQTIFPLDKNRCLILTNLEYAQDPDGVNPLEQRTNATKIRQSMVNTINFVNKRKLIADEVIKINHIIKSRAKDAIAAGKESWLYPENELNCDWTELRHVLRPPSDELYHFGGEMFAGYEDGRTYYQDAFGRTTPQNEHLKKETDESKLGRNDKCGCGTNRKYKHCCKDLPEELRTSWTELSIRERNLAFCRAIKGILGLDAGKTWQDVRREITEEQIAKIYGFYSALWPRETDIYSLLPKSDGKFRALYTGVLDVRVIELHAVPMASLFDEFLIESPIINPNNVKPEFSPVKSPSQYKYQALKDFLLMLELEPYIGYGLINLIPDPSNFDLNLMKAMMDMATSRRRTVESERDRDVCKKLAIEDYLNSIHMMPRDVKIRSLVSDFGVPEDIAAQSIDTLEANAETFPLTMLQPIQPDGSGQLMQFSMVPNYEMALFTAQVTGSVIVTDSESRWIELQAAQHRQMGVISYSWNDVFGQIGRLPMDYQMLESCTKTQHHFTAARTALKQADELVLADKHDLNQLERLTESVTRLNSRLGQIDSDRTAEFVNADCRILVPDGGIYDSNVQRLLALSGCLSYDHKVRSVYYVGLKL</sequence>
<dbReference type="Pfam" id="PF14022">
    <property type="entry name" value="DUF4238"/>
    <property type="match status" value="1"/>
</dbReference>